<accession>A0A074MA92</accession>
<protein>
    <submittedName>
        <fullName evidence="1">Uncharacterized protein</fullName>
    </submittedName>
</protein>
<proteinExistence type="predicted"/>
<dbReference type="STRING" id="1157490.EL26_13240"/>
<dbReference type="AlphaFoldDB" id="A0A074MA92"/>
<comment type="caution">
    <text evidence="1">The sequence shown here is derived from an EMBL/GenBank/DDBJ whole genome shotgun (WGS) entry which is preliminary data.</text>
</comment>
<evidence type="ECO:0000313" key="1">
    <source>
        <dbReference type="EMBL" id="KEO82867.1"/>
    </source>
</evidence>
<dbReference type="OrthoDB" id="3734530at2"/>
<dbReference type="EMBL" id="JMIR01000017">
    <property type="protein sequence ID" value="KEO82867.1"/>
    <property type="molecule type" value="Genomic_DNA"/>
</dbReference>
<name>A0A074MA92_9BACL</name>
<evidence type="ECO:0000313" key="2">
    <source>
        <dbReference type="Proteomes" id="UP000027931"/>
    </source>
</evidence>
<reference evidence="1 2" key="1">
    <citation type="journal article" date="2013" name="Int. J. Syst. Evol. Microbiol.">
        <title>Tumebacillus flagellatus sp. nov., an alpha-amylase/pullulanase-producing bacterium isolated from cassava wastewater.</title>
        <authorList>
            <person name="Wang Q."/>
            <person name="Xie N."/>
            <person name="Qin Y."/>
            <person name="Shen N."/>
            <person name="Zhu J."/>
            <person name="Mi H."/>
            <person name="Huang R."/>
        </authorList>
    </citation>
    <scope>NUCLEOTIDE SEQUENCE [LARGE SCALE GENOMIC DNA]</scope>
    <source>
        <strain evidence="1 2">GST4</strain>
    </source>
</reference>
<keyword evidence="2" id="KW-1185">Reference proteome</keyword>
<sequence>MKISPEWKRWGRGFVSSGDERGRLYQHQEQPARWLWKGIEFEAASPMKAIEMLMGQKLERREDLKIG</sequence>
<gene>
    <name evidence="1" type="ORF">EL26_13240</name>
</gene>
<organism evidence="1 2">
    <name type="scientific">Tumebacillus flagellatus</name>
    <dbReference type="NCBI Taxonomy" id="1157490"/>
    <lineage>
        <taxon>Bacteria</taxon>
        <taxon>Bacillati</taxon>
        <taxon>Bacillota</taxon>
        <taxon>Bacilli</taxon>
        <taxon>Bacillales</taxon>
        <taxon>Alicyclobacillaceae</taxon>
        <taxon>Tumebacillus</taxon>
    </lineage>
</organism>
<dbReference type="Proteomes" id="UP000027931">
    <property type="component" value="Unassembled WGS sequence"/>
</dbReference>
<dbReference type="RefSeq" id="WP_038089198.1">
    <property type="nucleotide sequence ID" value="NZ_JMIR01000017.1"/>
</dbReference>